<keyword evidence="2" id="KW-1185">Reference proteome</keyword>
<name>A0ABP2KUK6_9BACE</name>
<proteinExistence type="predicted"/>
<comment type="caution">
    <text evidence="1">The sequence shown here is derived from an EMBL/GenBank/DDBJ whole genome shotgun (WGS) entry which is preliminary data.</text>
</comment>
<evidence type="ECO:0000313" key="1">
    <source>
        <dbReference type="EMBL" id="EGF53394.1"/>
    </source>
</evidence>
<gene>
    <name evidence="1" type="ORF">HMPREF9445_00910</name>
</gene>
<organism evidence="1 2">
    <name type="scientific">Bacteroides clarus YIT 12056</name>
    <dbReference type="NCBI Taxonomy" id="762984"/>
    <lineage>
        <taxon>Bacteria</taxon>
        <taxon>Pseudomonadati</taxon>
        <taxon>Bacteroidota</taxon>
        <taxon>Bacteroidia</taxon>
        <taxon>Bacteroidales</taxon>
        <taxon>Bacteroidaceae</taxon>
        <taxon>Bacteroides</taxon>
    </lineage>
</organism>
<dbReference type="Proteomes" id="UP000010321">
    <property type="component" value="Unassembled WGS sequence"/>
</dbReference>
<reference evidence="1 2" key="1">
    <citation type="submission" date="2011-02" db="EMBL/GenBank/DDBJ databases">
        <authorList>
            <person name="Weinstock G."/>
            <person name="Sodergren E."/>
            <person name="Clifton S."/>
            <person name="Fulton L."/>
            <person name="Fulton B."/>
            <person name="Courtney L."/>
            <person name="Fronick C."/>
            <person name="Harrison M."/>
            <person name="Strong C."/>
            <person name="Farmer C."/>
            <person name="Delahaunty K."/>
            <person name="Markovic C."/>
            <person name="Hall O."/>
            <person name="Minx P."/>
            <person name="Tomlinson C."/>
            <person name="Mitreva M."/>
            <person name="Hou S."/>
            <person name="Chen J."/>
            <person name="Wollam A."/>
            <person name="Pepin K.H."/>
            <person name="Johnson M."/>
            <person name="Bhonagiri V."/>
            <person name="Zhang X."/>
            <person name="Suruliraj S."/>
            <person name="Warren W."/>
            <person name="Chinwalla A."/>
            <person name="Mardis E.R."/>
            <person name="Wilson R.K."/>
        </authorList>
    </citation>
    <scope>NUCLEOTIDE SEQUENCE [LARGE SCALE GENOMIC DNA]</scope>
    <source>
        <strain evidence="1 2">YIT 12056</strain>
    </source>
</reference>
<protein>
    <submittedName>
        <fullName evidence="1">Conserved domain protein</fullName>
    </submittedName>
</protein>
<sequence length="40" mass="4747">MWGKEHRRKLTIKKAGFQVLKSPMDRMRLVLLIARKPIAE</sequence>
<dbReference type="EMBL" id="AFBM01000008">
    <property type="protein sequence ID" value="EGF53394.1"/>
    <property type="molecule type" value="Genomic_DNA"/>
</dbReference>
<accession>A0ABP2KUK6</accession>
<evidence type="ECO:0000313" key="2">
    <source>
        <dbReference type="Proteomes" id="UP000010321"/>
    </source>
</evidence>